<comment type="caution">
    <text evidence="1">The sequence shown here is derived from an EMBL/GenBank/DDBJ whole genome shotgun (WGS) entry which is preliminary data.</text>
</comment>
<organism evidence="1 2">
    <name type="scientific">Parasponia andersonii</name>
    <name type="common">Sponia andersonii</name>
    <dbReference type="NCBI Taxonomy" id="3476"/>
    <lineage>
        <taxon>Eukaryota</taxon>
        <taxon>Viridiplantae</taxon>
        <taxon>Streptophyta</taxon>
        <taxon>Embryophyta</taxon>
        <taxon>Tracheophyta</taxon>
        <taxon>Spermatophyta</taxon>
        <taxon>Magnoliopsida</taxon>
        <taxon>eudicotyledons</taxon>
        <taxon>Gunneridae</taxon>
        <taxon>Pentapetalae</taxon>
        <taxon>rosids</taxon>
        <taxon>fabids</taxon>
        <taxon>Rosales</taxon>
        <taxon>Cannabaceae</taxon>
        <taxon>Parasponia</taxon>
    </lineage>
</organism>
<sequence>MTYVKAFLEGQEDEGKDVDTCDLRDNEVIVFGFENGMVTANPIKGKWLARACRDLFSKMKRVFVEIIQMSLSPTPVPDQQHGEVGGGEHVV</sequence>
<name>A0A2P5BWJ0_PARAD</name>
<dbReference type="AlphaFoldDB" id="A0A2P5BWJ0"/>
<proteinExistence type="predicted"/>
<protein>
    <submittedName>
        <fullName evidence="1">Uncharacterized protein</fullName>
    </submittedName>
</protein>
<dbReference type="EMBL" id="JXTB01000210">
    <property type="protein sequence ID" value="PON53174.1"/>
    <property type="molecule type" value="Genomic_DNA"/>
</dbReference>
<accession>A0A2P5BWJ0</accession>
<evidence type="ECO:0000313" key="1">
    <source>
        <dbReference type="EMBL" id="PON53174.1"/>
    </source>
</evidence>
<evidence type="ECO:0000313" key="2">
    <source>
        <dbReference type="Proteomes" id="UP000237105"/>
    </source>
</evidence>
<reference evidence="2" key="1">
    <citation type="submission" date="2016-06" db="EMBL/GenBank/DDBJ databases">
        <title>Parallel loss of symbiosis genes in relatives of nitrogen-fixing non-legume Parasponia.</title>
        <authorList>
            <person name="Van Velzen R."/>
            <person name="Holmer R."/>
            <person name="Bu F."/>
            <person name="Rutten L."/>
            <person name="Van Zeijl A."/>
            <person name="Liu W."/>
            <person name="Santuari L."/>
            <person name="Cao Q."/>
            <person name="Sharma T."/>
            <person name="Shen D."/>
            <person name="Roswanjaya Y."/>
            <person name="Wardhani T."/>
            <person name="Kalhor M.S."/>
            <person name="Jansen J."/>
            <person name="Van den Hoogen J."/>
            <person name="Gungor B."/>
            <person name="Hartog M."/>
            <person name="Hontelez J."/>
            <person name="Verver J."/>
            <person name="Yang W.-C."/>
            <person name="Schijlen E."/>
            <person name="Repin R."/>
            <person name="Schilthuizen M."/>
            <person name="Schranz E."/>
            <person name="Heidstra R."/>
            <person name="Miyata K."/>
            <person name="Fedorova E."/>
            <person name="Kohlen W."/>
            <person name="Bisseling T."/>
            <person name="Smit S."/>
            <person name="Geurts R."/>
        </authorList>
    </citation>
    <scope>NUCLEOTIDE SEQUENCE [LARGE SCALE GENOMIC DNA]</scope>
    <source>
        <strain evidence="2">cv. WU1-14</strain>
    </source>
</reference>
<keyword evidence="2" id="KW-1185">Reference proteome</keyword>
<dbReference type="Proteomes" id="UP000237105">
    <property type="component" value="Unassembled WGS sequence"/>
</dbReference>
<gene>
    <name evidence="1" type="ORF">PanWU01x14_204050</name>
</gene>